<proteinExistence type="predicted"/>
<reference evidence="1" key="1">
    <citation type="journal article" date="2006" name="Science">
        <title>Genomic islands and the ecology and evolution of Prochlorococcus.</title>
        <authorList>
            <person name="Coleman M.L."/>
            <person name="Sullivan M.B."/>
            <person name="Martiny A.C."/>
            <person name="Steglich C."/>
            <person name="Barry K."/>
            <person name="Delong E.F."/>
            <person name="Chisholm S.W."/>
        </authorList>
    </citation>
    <scope>NUCLEOTIDE SEQUENCE</scope>
</reference>
<name>Q1PLD0_PROMR</name>
<protein>
    <submittedName>
        <fullName evidence="1">Uncharacterized protein</fullName>
    </submittedName>
</protein>
<dbReference type="EMBL" id="DQ366711">
    <property type="protein sequence ID" value="ABE10760.1"/>
    <property type="molecule type" value="Genomic_DNA"/>
</dbReference>
<accession>Q1PLD0</accession>
<dbReference type="AlphaFoldDB" id="Q1PLD0"/>
<sequence length="266" mass="31001">MVETMNNLERPKTTKLRILKDEGLIEFKNAWELIYEDFDKNNGLNLPSLVEKLPKLDDELSIAIEDSPTIMIKEKYENRYYLSEYLVQELDDFVNEKKLFNEYGFWGWLSLAHILVLTNNFNKVSMWWNYIPDAGVNKKSGYSALYRHAIRESYILNSRFKEESKIYFHRTQVETQGDFWESSRGFALMRNNNSIHKYFVKKFSDPDGSGYAKKGASAILSDKNTKSKESLRRVGPNYKRVSVSYAAPLLNEEELGFLLGPGLEIQ</sequence>
<evidence type="ECO:0000313" key="1">
    <source>
        <dbReference type="EMBL" id="ABE10760.1"/>
    </source>
</evidence>
<gene>
    <name evidence="1" type="ORF">ASNC1092_0029</name>
</gene>
<organism evidence="1">
    <name type="scientific">uncultured Prochlorococcus marinus clone ASNC1092</name>
    <dbReference type="NCBI Taxonomy" id="379363"/>
    <lineage>
        <taxon>Bacteria</taxon>
        <taxon>Bacillati</taxon>
        <taxon>Cyanobacteriota</taxon>
        <taxon>Cyanophyceae</taxon>
        <taxon>Synechococcales</taxon>
        <taxon>Prochlorococcaceae</taxon>
        <taxon>Prochlorococcus</taxon>
    </lineage>
</organism>
<reference evidence="1" key="2">
    <citation type="submission" date="2006-04" db="EMBL/GenBank/DDBJ databases">
        <title>Sequencing of the draft fosmids and assembly of Prochlorococcus marinus environmental genome fragment.</title>
        <authorList>
            <consortium name="US DOE Joint Genome Institute (JGI)"/>
            <person name="Copeland A."/>
            <person name="Lucas S."/>
            <person name="Lapidus A."/>
            <person name="Barry K."/>
            <person name="Detter J.C."/>
            <person name="Glavina T."/>
            <person name="Hammon N."/>
            <person name="Israni S."/>
            <person name="Richardson P."/>
        </authorList>
    </citation>
    <scope>NUCLEOTIDE SEQUENCE</scope>
</reference>